<keyword evidence="1" id="KW-1133">Transmembrane helix</keyword>
<reference evidence="3" key="1">
    <citation type="submission" date="2020-01" db="EMBL/GenBank/DDBJ databases">
        <title>Sphingomonas sp. strain CSW-10.</title>
        <authorList>
            <person name="Chen W.-M."/>
        </authorList>
    </citation>
    <scope>NUCLEOTIDE SEQUENCE [LARGE SCALE GENOMIC DNA]</scope>
    <source>
        <strain evidence="3">CCP-1</strain>
    </source>
</reference>
<protein>
    <recommendedName>
        <fullName evidence="4">Pilus assembly protein</fullName>
    </recommendedName>
</protein>
<sequence length="67" mass="7180">MTDTKEDKDRLTTFRTEEDGAVTADWVVLAAAVVLLAIPLMVTIRASTQTATNGIAEDVVASSNRDN</sequence>
<evidence type="ECO:0000256" key="1">
    <source>
        <dbReference type="SAM" id="Phobius"/>
    </source>
</evidence>
<proteinExistence type="predicted"/>
<organism evidence="2 3">
    <name type="scientific">Paragemmobacter ruber</name>
    <dbReference type="NCBI Taxonomy" id="1985673"/>
    <lineage>
        <taxon>Bacteria</taxon>
        <taxon>Pseudomonadati</taxon>
        <taxon>Pseudomonadota</taxon>
        <taxon>Alphaproteobacteria</taxon>
        <taxon>Rhodobacterales</taxon>
        <taxon>Paracoccaceae</taxon>
        <taxon>Paragemmobacter</taxon>
    </lineage>
</organism>
<evidence type="ECO:0008006" key="4">
    <source>
        <dbReference type="Google" id="ProtNLM"/>
    </source>
</evidence>
<keyword evidence="3" id="KW-1185">Reference proteome</keyword>
<evidence type="ECO:0000313" key="3">
    <source>
        <dbReference type="Proteomes" id="UP001517376"/>
    </source>
</evidence>
<accession>A0ABW9Y774</accession>
<dbReference type="Proteomes" id="UP001517376">
    <property type="component" value="Unassembled WGS sequence"/>
</dbReference>
<keyword evidence="1" id="KW-0472">Membrane</keyword>
<comment type="caution">
    <text evidence="2">The sequence shown here is derived from an EMBL/GenBank/DDBJ whole genome shotgun (WGS) entry which is preliminary data.</text>
</comment>
<keyword evidence="1" id="KW-0812">Transmembrane</keyword>
<evidence type="ECO:0000313" key="2">
    <source>
        <dbReference type="EMBL" id="NBE08039.1"/>
    </source>
</evidence>
<name>A0ABW9Y774_9RHOB</name>
<gene>
    <name evidence="2" type="ORF">GU920_10865</name>
</gene>
<feature type="transmembrane region" description="Helical" evidence="1">
    <location>
        <begin position="20"/>
        <end position="42"/>
    </location>
</feature>
<dbReference type="RefSeq" id="WP_161767030.1">
    <property type="nucleotide sequence ID" value="NZ_JAAATW010000002.1"/>
</dbReference>
<dbReference type="EMBL" id="JAAATW010000002">
    <property type="protein sequence ID" value="NBE08039.1"/>
    <property type="molecule type" value="Genomic_DNA"/>
</dbReference>